<accession>A0A845QCA5</accession>
<dbReference type="Proteomes" id="UP000470384">
    <property type="component" value="Unassembled WGS sequence"/>
</dbReference>
<name>A0A845QCA5_9HYPH</name>
<organism evidence="1 2">
    <name type="scientific">Pyruvatibacter mobilis</name>
    <dbReference type="NCBI Taxonomy" id="1712261"/>
    <lineage>
        <taxon>Bacteria</taxon>
        <taxon>Pseudomonadati</taxon>
        <taxon>Pseudomonadota</taxon>
        <taxon>Alphaproteobacteria</taxon>
        <taxon>Hyphomicrobiales</taxon>
        <taxon>Parvibaculaceae</taxon>
        <taxon>Pyruvatibacter</taxon>
    </lineage>
</organism>
<proteinExistence type="predicted"/>
<sequence length="65" mass="7240">MEKILIQVAWRDASQSNGRAFHDGWPSACAGSARHMDAAARAINATRRQLAVRACHRPVWARVKD</sequence>
<evidence type="ECO:0000313" key="2">
    <source>
        <dbReference type="Proteomes" id="UP000470384"/>
    </source>
</evidence>
<dbReference type="AlphaFoldDB" id="A0A845QCA5"/>
<dbReference type="RefSeq" id="WP_160588295.1">
    <property type="nucleotide sequence ID" value="NZ_BMHN01000001.1"/>
</dbReference>
<comment type="caution">
    <text evidence="1">The sequence shown here is derived from an EMBL/GenBank/DDBJ whole genome shotgun (WGS) entry which is preliminary data.</text>
</comment>
<keyword evidence="2" id="KW-1185">Reference proteome</keyword>
<gene>
    <name evidence="1" type="ORF">GTQ45_10810</name>
</gene>
<dbReference type="EMBL" id="WXYQ01000007">
    <property type="protein sequence ID" value="NBG96222.1"/>
    <property type="molecule type" value="Genomic_DNA"/>
</dbReference>
<reference evidence="1 2" key="1">
    <citation type="journal article" date="2016" name="Int. J. Syst. Evol. Microbiol.">
        <title>Pyruvatibacter mobilis gen. nov., sp. nov., a marine bacterium from the culture broth of Picochlorum sp. 122.</title>
        <authorList>
            <person name="Wang G."/>
            <person name="Tang M."/>
            <person name="Wu H."/>
            <person name="Dai S."/>
            <person name="Li T."/>
            <person name="Chen C."/>
            <person name="He H."/>
            <person name="Fan J."/>
            <person name="Xiang W."/>
            <person name="Li X."/>
        </authorList>
    </citation>
    <scope>NUCLEOTIDE SEQUENCE [LARGE SCALE GENOMIC DNA]</scope>
    <source>
        <strain evidence="1 2">GYP-11</strain>
    </source>
</reference>
<protein>
    <submittedName>
        <fullName evidence="1">Uncharacterized protein</fullName>
    </submittedName>
</protein>
<evidence type="ECO:0000313" key="1">
    <source>
        <dbReference type="EMBL" id="NBG96222.1"/>
    </source>
</evidence>
<dbReference type="GeneID" id="300655371"/>